<evidence type="ECO:0000259" key="5">
    <source>
        <dbReference type="PROSITE" id="PS50060"/>
    </source>
</evidence>
<dbReference type="GO" id="GO:0016020">
    <property type="term" value="C:membrane"/>
    <property type="evidence" value="ECO:0007669"/>
    <property type="project" value="InterPro"/>
</dbReference>
<dbReference type="SUPFAM" id="SSF57424">
    <property type="entry name" value="LDL receptor-like module"/>
    <property type="match status" value="4"/>
</dbReference>
<dbReference type="PROSITE" id="PS50060">
    <property type="entry name" value="MAM_2"/>
    <property type="match status" value="6"/>
</dbReference>
<reference evidence="6" key="2">
    <citation type="submission" date="2015-02" db="UniProtKB">
        <authorList>
            <consortium name="EnsemblMetazoa"/>
        </authorList>
    </citation>
    <scope>IDENTIFICATION</scope>
</reference>
<dbReference type="InterPro" id="IPR002172">
    <property type="entry name" value="LDrepeatLR_classA_rpt"/>
</dbReference>
<protein>
    <recommendedName>
        <fullName evidence="5">MAM domain-containing protein</fullName>
    </recommendedName>
</protein>
<dbReference type="InterPro" id="IPR000742">
    <property type="entry name" value="EGF"/>
</dbReference>
<dbReference type="PANTHER" id="PTHR23282">
    <property type="entry name" value="APICAL ENDOSOMAL GLYCOPROTEIN PRECURSOR"/>
    <property type="match status" value="1"/>
</dbReference>
<dbReference type="PROSITE" id="PS00022">
    <property type="entry name" value="EGF_1"/>
    <property type="match status" value="1"/>
</dbReference>
<feature type="domain" description="MAM" evidence="5">
    <location>
        <begin position="103"/>
        <end position="308"/>
    </location>
</feature>
<feature type="domain" description="MAM" evidence="5">
    <location>
        <begin position="357"/>
        <end position="504"/>
    </location>
</feature>
<feature type="disulfide bond" evidence="2">
    <location>
        <begin position="517"/>
        <end position="529"/>
    </location>
</feature>
<dbReference type="eggNOG" id="KOG3509">
    <property type="taxonomic scope" value="Eukaryota"/>
</dbReference>
<feature type="disulfide bond" evidence="2">
    <location>
        <begin position="524"/>
        <end position="542"/>
    </location>
</feature>
<evidence type="ECO:0000256" key="3">
    <source>
        <dbReference type="SAM" id="MobiDB-lite"/>
    </source>
</evidence>
<feature type="transmembrane region" description="Helical" evidence="4">
    <location>
        <begin position="1286"/>
        <end position="1308"/>
    </location>
</feature>
<dbReference type="PRINTS" id="PR00261">
    <property type="entry name" value="LDLRECEPTOR"/>
</dbReference>
<dbReference type="Pfam" id="PF00057">
    <property type="entry name" value="Ldl_recept_a"/>
    <property type="match status" value="3"/>
</dbReference>
<keyword evidence="4" id="KW-0472">Membrane</keyword>
<feature type="domain" description="MAM" evidence="5">
    <location>
        <begin position="552"/>
        <end position="718"/>
    </location>
</feature>
<dbReference type="InterPro" id="IPR051560">
    <property type="entry name" value="MAM_domain-containing"/>
</dbReference>
<dbReference type="PROSITE" id="PS50068">
    <property type="entry name" value="LDLRA_2"/>
    <property type="match status" value="4"/>
</dbReference>
<dbReference type="Pfam" id="PF00629">
    <property type="entry name" value="MAM"/>
    <property type="match status" value="7"/>
</dbReference>
<dbReference type="Proteomes" id="UP000014500">
    <property type="component" value="Unassembled WGS sequence"/>
</dbReference>
<feature type="domain" description="MAM" evidence="5">
    <location>
        <begin position="1"/>
        <end position="101"/>
    </location>
</feature>
<proteinExistence type="predicted"/>
<dbReference type="Gene3D" id="2.10.25.10">
    <property type="entry name" value="Laminin"/>
    <property type="match status" value="1"/>
</dbReference>
<dbReference type="InterPro" id="IPR000998">
    <property type="entry name" value="MAM_dom"/>
</dbReference>
<dbReference type="SMART" id="SM00137">
    <property type="entry name" value="MAM"/>
    <property type="match status" value="3"/>
</dbReference>
<feature type="domain" description="MAM" evidence="5">
    <location>
        <begin position="730"/>
        <end position="931"/>
    </location>
</feature>
<dbReference type="InterPro" id="IPR013320">
    <property type="entry name" value="ConA-like_dom_sf"/>
</dbReference>
<reference evidence="7" key="1">
    <citation type="submission" date="2011-05" db="EMBL/GenBank/DDBJ databases">
        <authorList>
            <person name="Richards S.R."/>
            <person name="Qu J."/>
            <person name="Jiang H."/>
            <person name="Jhangiani S.N."/>
            <person name="Agravi P."/>
            <person name="Goodspeed R."/>
            <person name="Gross S."/>
            <person name="Mandapat C."/>
            <person name="Jackson L."/>
            <person name="Mathew T."/>
            <person name="Pu L."/>
            <person name="Thornton R."/>
            <person name="Saada N."/>
            <person name="Wilczek-Boney K.B."/>
            <person name="Lee S."/>
            <person name="Kovar C."/>
            <person name="Wu Y."/>
            <person name="Scherer S.E."/>
            <person name="Worley K.C."/>
            <person name="Muzny D.M."/>
            <person name="Gibbs R."/>
        </authorList>
    </citation>
    <scope>NUCLEOTIDE SEQUENCE</scope>
    <source>
        <strain evidence="7">Brora</strain>
    </source>
</reference>
<dbReference type="PhylomeDB" id="T1J3D5"/>
<dbReference type="eggNOG" id="KOG1095">
    <property type="taxonomic scope" value="Eukaryota"/>
</dbReference>
<dbReference type="Gene3D" id="4.10.400.10">
    <property type="entry name" value="Low-density Lipoprotein Receptor"/>
    <property type="match status" value="4"/>
</dbReference>
<evidence type="ECO:0000256" key="2">
    <source>
        <dbReference type="PROSITE-ProRule" id="PRU00124"/>
    </source>
</evidence>
<dbReference type="CDD" id="cd06263">
    <property type="entry name" value="MAM"/>
    <property type="match status" value="2"/>
</dbReference>
<feature type="domain" description="MAM" evidence="5">
    <location>
        <begin position="933"/>
        <end position="1093"/>
    </location>
</feature>
<dbReference type="InterPro" id="IPR036055">
    <property type="entry name" value="LDL_receptor-like_sf"/>
</dbReference>
<dbReference type="EMBL" id="JH431825">
    <property type="status" value="NOT_ANNOTATED_CDS"/>
    <property type="molecule type" value="Genomic_DNA"/>
</dbReference>
<dbReference type="HOGENOM" id="CLU_257070_0_0_1"/>
<dbReference type="STRING" id="126957.T1J3D5"/>
<dbReference type="CDD" id="cd00112">
    <property type="entry name" value="LDLa"/>
    <property type="match status" value="4"/>
</dbReference>
<keyword evidence="1 2" id="KW-1015">Disulfide bond</keyword>
<dbReference type="SMART" id="SM00192">
    <property type="entry name" value="LDLa"/>
    <property type="match status" value="4"/>
</dbReference>
<dbReference type="OMA" id="NCETTYE"/>
<dbReference type="SUPFAM" id="SSF49899">
    <property type="entry name" value="Concanavalin A-like lectins/glucanases"/>
    <property type="match status" value="7"/>
</dbReference>
<keyword evidence="4" id="KW-1133">Transmembrane helix</keyword>
<dbReference type="Gene3D" id="2.60.120.200">
    <property type="match status" value="8"/>
</dbReference>
<comment type="caution">
    <text evidence="2">Lacks conserved residue(s) required for the propagation of feature annotation.</text>
</comment>
<evidence type="ECO:0000256" key="1">
    <source>
        <dbReference type="ARBA" id="ARBA00023157"/>
    </source>
</evidence>
<feature type="disulfide bond" evidence="2">
    <location>
        <begin position="338"/>
        <end position="353"/>
    </location>
</feature>
<keyword evidence="4" id="KW-0812">Transmembrane</keyword>
<dbReference type="EnsemblMetazoa" id="SMAR008099-RA">
    <property type="protein sequence ID" value="SMAR008099-PA"/>
    <property type="gene ID" value="SMAR008099"/>
</dbReference>
<keyword evidence="7" id="KW-1185">Reference proteome</keyword>
<feature type="disulfide bond" evidence="2">
    <location>
        <begin position="1223"/>
        <end position="1238"/>
    </location>
</feature>
<dbReference type="PANTHER" id="PTHR23282:SF101">
    <property type="entry name" value="MAM DOMAIN-CONTAINING PROTEIN"/>
    <property type="match status" value="1"/>
</dbReference>
<feature type="disulfide bond" evidence="2">
    <location>
        <begin position="536"/>
        <end position="551"/>
    </location>
</feature>
<accession>T1J3D5</accession>
<sequence>MDDHATLISPWLPAGKHCTHFWFYSTSVGAVLNIHKLKHGNAEEPLATFESIRQYSWLSASVEANDSSTFEISFEAIPGPRESNLVFALDDIDFTPGSCSSRNFCDFEKDLCFWQIDDDSDIKWERSNGYEIRKNNYNNLPDHTLKLPSGHTLLIETYYEMNSARANLMSPIVSSDYNCFSFWYFTNNVTVGHFMYAAAKGSPTDKFSTAKLHSPRYEYASTTCHMTFWIFFPRDANDRSLDVSIVYLTADKPLKITSVDGIAEQWTLISVYIGSEQKPFRIEFEASNYYRDIEYIAIDDINMIDCSLKTKESETCNANEIRCSDNPKSSCINLSQKCDFNVDCIDSTDETDCTNYTMCDFEDNNMCVWTTVWQGWNLRTASTYLQPRDHTTNSQEGSYLVADYINKNHNKISSRTFKAGNCTMRLHYLLGGGGRQLFRVTTTTATNPEKVWFYKDRKWDKYFIRDEIQFNVDSDFIIALEADINYYSGYIIVDDISFDTDCQFADKELDGTVPTVCMEGQFACGDDTCIPKTSVCNFEKDCKDGSDEDNCGTCDFEDGECGWADSSVGMYRWKKTQGLLGTTSSPVSTRHRRSTNKSKWLMSVVRTTNAYSAIPNAYLESAVLGSTATTCKFIFEYHTKDIDGKFKLNVRNLAKGLEKTIAILNNSENENWIKLTIPLGGFQPGYQIVFEADVTRGHFESDVPDFAVDDIQFINCSAVAEMTNPTYSDLNCTFENGNTCNWYQELAADALNWQTTIAITNGTGPGKDHTNNDKDENNFETNDGGWVQTFSNTEDKWNVIQVGYVVRRAVDHTTGTKYGHALNFNGYDNSTAIVSNPTSFRSSASGSCFQFWYMMTDNKYSNIVVAKIVNSTRIHKAYTTYNPYEWHFGQVTIPPNKDFKIDFRATVWDYNRLRHSFFLDDFIIRNKSCLPDGSCDFESSSCGWSPNYAFQQIKWLRSSAATPSKLTGPAVDATGNPDGFYLFLDSVLEFSGEADLRSPELQTESNTTCFSFSYHISGPDVGSLRVEVILSNYESIEVFRVTGPREKKWIPVHLEIHNLTEYYFIRIVGVLNRSPMGNIAIDNFTVTSDICPQKLVLPPITTTTLRTTITTPSTTLKIKPVTTKQPTKKTTKSTTTKIITKPIEKSTTQRLSKTSTPSSLICADNEHSCRLNGKCIKSVYWCDGNKDCPGGEDEAKCEERKCSKETFSCASEPGKCIEKKRLCDGSFDCTDKSDESQCECYTDLCLNKAICTKQDKLAVCNCADNYHGNRCQFEALTKPDEKPSNLGWVAAVVLLVVLVIVAGTIFYFKKYRNPNVTENTPMIINNPMFEAATEAPEYHSFQDPDTTIPSGLDETDRKRS</sequence>
<evidence type="ECO:0000256" key="4">
    <source>
        <dbReference type="SAM" id="Phobius"/>
    </source>
</evidence>
<name>T1J3D5_STRMM</name>
<feature type="region of interest" description="Disordered" evidence="3">
    <location>
        <begin position="1339"/>
        <end position="1360"/>
    </location>
</feature>
<evidence type="ECO:0000313" key="6">
    <source>
        <dbReference type="EnsemblMetazoa" id="SMAR008099-PA"/>
    </source>
</evidence>
<dbReference type="SUPFAM" id="SSF57196">
    <property type="entry name" value="EGF/Laminin"/>
    <property type="match status" value="1"/>
</dbReference>
<organism evidence="6 7">
    <name type="scientific">Strigamia maritima</name>
    <name type="common">European centipede</name>
    <name type="synonym">Geophilus maritimus</name>
    <dbReference type="NCBI Taxonomy" id="126957"/>
    <lineage>
        <taxon>Eukaryota</taxon>
        <taxon>Metazoa</taxon>
        <taxon>Ecdysozoa</taxon>
        <taxon>Arthropoda</taxon>
        <taxon>Myriapoda</taxon>
        <taxon>Chilopoda</taxon>
        <taxon>Pleurostigmophora</taxon>
        <taxon>Geophilomorpha</taxon>
        <taxon>Linotaeniidae</taxon>
        <taxon>Strigamia</taxon>
    </lineage>
</organism>
<evidence type="ECO:0000313" key="7">
    <source>
        <dbReference type="Proteomes" id="UP000014500"/>
    </source>
</evidence>
<feature type="disulfide bond" evidence="2">
    <location>
        <begin position="1182"/>
        <end position="1197"/>
    </location>
</feature>